<dbReference type="SUPFAM" id="SSF52540">
    <property type="entry name" value="P-loop containing nucleoside triphosphate hydrolases"/>
    <property type="match status" value="1"/>
</dbReference>
<comment type="caution">
    <text evidence="4">The sequence shown here is derived from an EMBL/GenBank/DDBJ whole genome shotgun (WGS) entry which is preliminary data.</text>
</comment>
<dbReference type="Pfam" id="PF00071">
    <property type="entry name" value="Ras"/>
    <property type="match status" value="1"/>
</dbReference>
<keyword evidence="5" id="KW-1185">Reference proteome</keyword>
<dbReference type="GO" id="GO:0003924">
    <property type="term" value="F:GTPase activity"/>
    <property type="evidence" value="ECO:0007669"/>
    <property type="project" value="InterPro"/>
</dbReference>
<dbReference type="InterPro" id="IPR003578">
    <property type="entry name" value="Small_GTPase_Rho"/>
</dbReference>
<dbReference type="InterPro" id="IPR027417">
    <property type="entry name" value="P-loop_NTPase"/>
</dbReference>
<dbReference type="SMART" id="SM00174">
    <property type="entry name" value="RHO"/>
    <property type="match status" value="1"/>
</dbReference>
<dbReference type="PROSITE" id="PS51420">
    <property type="entry name" value="RHO"/>
    <property type="match status" value="1"/>
</dbReference>
<keyword evidence="2" id="KW-0342">GTP-binding</keyword>
<evidence type="ECO:0000256" key="1">
    <source>
        <dbReference type="ARBA" id="ARBA00022741"/>
    </source>
</evidence>
<dbReference type="PANTHER" id="PTHR24072">
    <property type="entry name" value="RHO FAMILY GTPASE"/>
    <property type="match status" value="1"/>
</dbReference>
<dbReference type="GO" id="GO:0005525">
    <property type="term" value="F:GTP binding"/>
    <property type="evidence" value="ECO:0007669"/>
    <property type="project" value="UniProtKB-KW"/>
</dbReference>
<evidence type="ECO:0000313" key="5">
    <source>
        <dbReference type="Proteomes" id="UP001172155"/>
    </source>
</evidence>
<proteinExistence type="predicted"/>
<evidence type="ECO:0000256" key="2">
    <source>
        <dbReference type="ARBA" id="ARBA00023134"/>
    </source>
</evidence>
<accession>A0AA40FD12</accession>
<dbReference type="SMART" id="SM00173">
    <property type="entry name" value="RAS"/>
    <property type="match status" value="1"/>
</dbReference>
<dbReference type="AlphaFoldDB" id="A0AA40FD12"/>
<dbReference type="Gene3D" id="3.40.50.300">
    <property type="entry name" value="P-loop containing nucleotide triphosphate hydrolases"/>
    <property type="match status" value="1"/>
</dbReference>
<gene>
    <name evidence="4" type="ORF">B0T18DRAFT_52462</name>
</gene>
<reference evidence="4" key="1">
    <citation type="submission" date="2023-06" db="EMBL/GenBank/DDBJ databases">
        <title>Genome-scale phylogeny and comparative genomics of the fungal order Sordariales.</title>
        <authorList>
            <consortium name="Lawrence Berkeley National Laboratory"/>
            <person name="Hensen N."/>
            <person name="Bonometti L."/>
            <person name="Westerberg I."/>
            <person name="Brannstrom I.O."/>
            <person name="Guillou S."/>
            <person name="Cros-Aarteil S."/>
            <person name="Calhoun S."/>
            <person name="Haridas S."/>
            <person name="Kuo A."/>
            <person name="Mondo S."/>
            <person name="Pangilinan J."/>
            <person name="Riley R."/>
            <person name="LaButti K."/>
            <person name="Andreopoulos B."/>
            <person name="Lipzen A."/>
            <person name="Chen C."/>
            <person name="Yanf M."/>
            <person name="Daum C."/>
            <person name="Ng V."/>
            <person name="Clum A."/>
            <person name="Steindorff A."/>
            <person name="Ohm R."/>
            <person name="Martin F."/>
            <person name="Silar P."/>
            <person name="Natvig D."/>
            <person name="Lalanne C."/>
            <person name="Gautier V."/>
            <person name="Ament-velasquez S.L."/>
            <person name="Kruys A."/>
            <person name="Hutchinson M.I."/>
            <person name="Powell A.J."/>
            <person name="Barry K."/>
            <person name="Miller A.N."/>
            <person name="Grigoriev I.V."/>
            <person name="Debuchy R."/>
            <person name="Gladieux P."/>
            <person name="Thoren M.H."/>
            <person name="Johannesson H."/>
        </authorList>
    </citation>
    <scope>NUCLEOTIDE SEQUENCE</scope>
    <source>
        <strain evidence="4">SMH3187-1</strain>
    </source>
</reference>
<keyword evidence="1" id="KW-0547">Nucleotide-binding</keyword>
<evidence type="ECO:0000256" key="3">
    <source>
        <dbReference type="SAM" id="MobiDB-lite"/>
    </source>
</evidence>
<dbReference type="PROSITE" id="PS51421">
    <property type="entry name" value="RAS"/>
    <property type="match status" value="1"/>
</dbReference>
<dbReference type="GO" id="GO:0007264">
    <property type="term" value="P:small GTPase-mediated signal transduction"/>
    <property type="evidence" value="ECO:0007669"/>
    <property type="project" value="InterPro"/>
</dbReference>
<sequence>MRHIDDMDLKEGGRSVRFHDDESMAKGLLRDRDSVLGVQAQQPTMALEMSREFEAVLEQSWVYARTSSNEIDAASFASSDVRSYAWSMLSMNDISIVAVFRLPVTLDDVNCFGSGLTLGGFFGENLQRLDAPDTAETATSSDSSASKIEDHSLFPSWEHLTPRASPQSAAELGGPSIKAVVVGDKRCEKTAAIVAFTTGAKQGEYIPKAFDTYSASLMIHGRLCSLGLWDTSGLEDHHRLRPLAYPQTDIFLVFGRIGIKSTFDSIEGLWIPEISHQSPRIPILIVGISSEDDQQLFKLARQRHEPCKHEDYTKMGKRLAKRIGAVRYMECNISTLYNVKAVFSEAVLTVVDPKRNGLPQSRSKKSKSWRRGLLPGIGETKEE</sequence>
<dbReference type="InterPro" id="IPR001806">
    <property type="entry name" value="Small_GTPase"/>
</dbReference>
<dbReference type="PROSITE" id="PS51419">
    <property type="entry name" value="RAB"/>
    <property type="match status" value="1"/>
</dbReference>
<organism evidence="4 5">
    <name type="scientific">Schizothecium vesticola</name>
    <dbReference type="NCBI Taxonomy" id="314040"/>
    <lineage>
        <taxon>Eukaryota</taxon>
        <taxon>Fungi</taxon>
        <taxon>Dikarya</taxon>
        <taxon>Ascomycota</taxon>
        <taxon>Pezizomycotina</taxon>
        <taxon>Sordariomycetes</taxon>
        <taxon>Sordariomycetidae</taxon>
        <taxon>Sordariales</taxon>
        <taxon>Schizotheciaceae</taxon>
        <taxon>Schizothecium</taxon>
    </lineage>
</organism>
<feature type="region of interest" description="Disordered" evidence="3">
    <location>
        <begin position="356"/>
        <end position="383"/>
    </location>
</feature>
<name>A0AA40FD12_9PEZI</name>
<evidence type="ECO:0000313" key="4">
    <source>
        <dbReference type="EMBL" id="KAK0755061.1"/>
    </source>
</evidence>
<protein>
    <submittedName>
        <fullName evidence="4">Ras family-domain-containing protein</fullName>
    </submittedName>
</protein>
<dbReference type="CDD" id="cd00157">
    <property type="entry name" value="Rho"/>
    <property type="match status" value="1"/>
</dbReference>
<dbReference type="PRINTS" id="PR00449">
    <property type="entry name" value="RASTRNSFRMNG"/>
</dbReference>
<dbReference type="EMBL" id="JAUKUD010000001">
    <property type="protein sequence ID" value="KAK0755061.1"/>
    <property type="molecule type" value="Genomic_DNA"/>
</dbReference>
<dbReference type="Proteomes" id="UP001172155">
    <property type="component" value="Unassembled WGS sequence"/>
</dbReference>